<dbReference type="PANTHER" id="PTHR14388:SF5">
    <property type="entry name" value="SH2 DOMAIN-CONTAINING PROTEIN 4A"/>
    <property type="match status" value="1"/>
</dbReference>
<proteinExistence type="predicted"/>
<dbReference type="Proteomes" id="UP001295444">
    <property type="component" value="Chromosome 03"/>
</dbReference>
<dbReference type="AlphaFoldDB" id="A0AAD1RK97"/>
<evidence type="ECO:0000256" key="1">
    <source>
        <dbReference type="ARBA" id="ARBA00022999"/>
    </source>
</evidence>
<accession>A0AAD1RK97</accession>
<reference evidence="3" key="1">
    <citation type="submission" date="2022-03" db="EMBL/GenBank/DDBJ databases">
        <authorList>
            <person name="Alioto T."/>
            <person name="Alioto T."/>
            <person name="Gomez Garrido J."/>
        </authorList>
    </citation>
    <scope>NUCLEOTIDE SEQUENCE</scope>
</reference>
<dbReference type="EMBL" id="OW240914">
    <property type="protein sequence ID" value="CAH2273216.1"/>
    <property type="molecule type" value="Genomic_DNA"/>
</dbReference>
<sequence length="420" mass="47541">MEKGTKLTRPSLDKSKDVVELGSKNMLEEQSKNECLPEWFHGLMSRRGKERCRHFLINQLTNGSLVVSGDNYSHSSLPALISYYQSAPFEPFGEKLTQCYVKFSDYNRYDEISPATEEQKKLDSTKHENSQMKIQNSQVKNIRSTAQGCAPPLPERKGNQYKEEEKNIYAALPKKYHPDPSKSALATKYPEEMVKEGMYSQSNKTNVVYSLAKETQMSQNNFVKTSTPQVLYSQVMLDKGLPSALGHLQSNPNQEMTSLGTMSPKSNMKEISQYKVMEMKFASSLQCTDMINTFSNEASKNYLLADGVEMPGRSFLHSATVAQAGLSNTYEQIPYCTIKHMGDQISNISVSCTTYDQITTQTSKELVTGNMYEKVPLQNSSNDNTYEMVTRSFSKPPGKKPNVVNKNEKQKRFFFAEKKK</sequence>
<feature type="compositionally biased region" description="Basic and acidic residues" evidence="2">
    <location>
        <begin position="114"/>
        <end position="130"/>
    </location>
</feature>
<evidence type="ECO:0008006" key="5">
    <source>
        <dbReference type="Google" id="ProtNLM"/>
    </source>
</evidence>
<keyword evidence="1" id="KW-0727">SH2 domain</keyword>
<dbReference type="InterPro" id="IPR036860">
    <property type="entry name" value="SH2_dom_sf"/>
</dbReference>
<evidence type="ECO:0000313" key="3">
    <source>
        <dbReference type="EMBL" id="CAH2273216.1"/>
    </source>
</evidence>
<dbReference type="Gene3D" id="3.30.505.10">
    <property type="entry name" value="SH2 domain"/>
    <property type="match status" value="1"/>
</dbReference>
<dbReference type="PANTHER" id="PTHR14388">
    <property type="entry name" value="T CELL-SPECIFIC ADAPTER PROTEIN TSAD"/>
    <property type="match status" value="1"/>
</dbReference>
<feature type="region of interest" description="Disordered" evidence="2">
    <location>
        <begin position="114"/>
        <end position="134"/>
    </location>
</feature>
<dbReference type="SUPFAM" id="SSF55550">
    <property type="entry name" value="SH2 domain"/>
    <property type="match status" value="1"/>
</dbReference>
<dbReference type="GO" id="GO:0005737">
    <property type="term" value="C:cytoplasm"/>
    <property type="evidence" value="ECO:0007669"/>
    <property type="project" value="TreeGrafter"/>
</dbReference>
<keyword evidence="4" id="KW-1185">Reference proteome</keyword>
<gene>
    <name evidence="3" type="ORF">PECUL_23A019036</name>
</gene>
<protein>
    <recommendedName>
        <fullName evidence="5">SH2 domain-containing protein</fullName>
    </recommendedName>
</protein>
<evidence type="ECO:0000256" key="2">
    <source>
        <dbReference type="SAM" id="MobiDB-lite"/>
    </source>
</evidence>
<evidence type="ECO:0000313" key="4">
    <source>
        <dbReference type="Proteomes" id="UP001295444"/>
    </source>
</evidence>
<name>A0AAD1RK97_PELCU</name>
<organism evidence="3 4">
    <name type="scientific">Pelobates cultripes</name>
    <name type="common">Western spadefoot toad</name>
    <dbReference type="NCBI Taxonomy" id="61616"/>
    <lineage>
        <taxon>Eukaryota</taxon>
        <taxon>Metazoa</taxon>
        <taxon>Chordata</taxon>
        <taxon>Craniata</taxon>
        <taxon>Vertebrata</taxon>
        <taxon>Euteleostomi</taxon>
        <taxon>Amphibia</taxon>
        <taxon>Batrachia</taxon>
        <taxon>Anura</taxon>
        <taxon>Pelobatoidea</taxon>
        <taxon>Pelobatidae</taxon>
        <taxon>Pelobates</taxon>
    </lineage>
</organism>